<reference evidence="1" key="1">
    <citation type="journal article" date="2003" name="Science">
        <title>Human chromosome 7: DNA sequence and biology.</title>
        <authorList>
            <person name="Scherer S.W."/>
            <person name="Cheung J."/>
            <person name="MacDonald J.R."/>
            <person name="Osborne L.R."/>
            <person name="Nakabayashi K."/>
            <person name="Herbrick J.A."/>
            <person name="Carson A.R."/>
            <person name="Parker-Katiraee L."/>
            <person name="Skaug J."/>
            <person name="Khaja R."/>
            <person name="Zhang J."/>
            <person name="Hudek A.K."/>
            <person name="Li M."/>
            <person name="Haddad M."/>
            <person name="Duggan G.E."/>
            <person name="Fernandez B.A."/>
            <person name="Kanematsu E."/>
            <person name="Gentles S."/>
            <person name="Christopoulos C.C."/>
            <person name="Choufani S."/>
            <person name="Kwasnicka D."/>
            <person name="Zheng X.H."/>
            <person name="Lai Z."/>
            <person name="Nusskern D."/>
            <person name="Zhang Q."/>
            <person name="Gu Z."/>
            <person name="Lu F."/>
            <person name="Zeesman S."/>
            <person name="Nowaczyk M.J."/>
            <person name="Teshima I."/>
            <person name="Chitayat D."/>
            <person name="Shuman C."/>
            <person name="Weksberg R."/>
            <person name="Zackai E.H."/>
            <person name="Grebe T.A."/>
            <person name="Cox S.R."/>
            <person name="Kirkpatrick S.J."/>
            <person name="Rahman N."/>
            <person name="Friedman J.M."/>
            <person name="Heng H.H."/>
            <person name="Pelicci P.G."/>
            <person name="Lo-Coco F."/>
            <person name="Belloni E."/>
            <person name="Shaffer L.G."/>
            <person name="Pober B."/>
            <person name="Morton C.C."/>
            <person name="Gusella J.F."/>
            <person name="Bruns G.A."/>
            <person name="Korf B.R."/>
            <person name="Quade B.J."/>
            <person name="Ligon A.H."/>
            <person name="Ferguson H."/>
            <person name="Higgins A.W."/>
            <person name="Leach N.T."/>
            <person name="Herrick S.R."/>
            <person name="Lemyre E."/>
            <person name="Farra C.G."/>
            <person name="Kim H.G."/>
            <person name="Summers A.M."/>
            <person name="Gripp K.W."/>
            <person name="Roberts W."/>
            <person name="Szatmari P."/>
            <person name="Winsor E.J."/>
            <person name="Grzeschik K.H."/>
            <person name="Teebi A."/>
            <person name="Minassian B.A."/>
            <person name="Kere J."/>
            <person name="Armengol L."/>
            <person name="Pujana M.A."/>
            <person name="Estivill X."/>
            <person name="Wilson M.D."/>
            <person name="Koop B.F."/>
            <person name="Tosi S."/>
            <person name="Moore G.E."/>
            <person name="Boright A.P."/>
            <person name="Zlotorynski E."/>
            <person name="Kerem B."/>
            <person name="Kroisel P.M."/>
            <person name="Petek E."/>
            <person name="Oscier D.G."/>
            <person name="Mould S.J."/>
            <person name="Dohner H."/>
            <person name="Dohner K."/>
            <person name="Rommens J.M."/>
            <person name="Vincent J.B."/>
            <person name="Venter J.C."/>
            <person name="Li P.W."/>
            <person name="Mural R.J."/>
            <person name="Adams M.D."/>
            <person name="Tsui L.C."/>
        </authorList>
    </citation>
    <scope>NUCLEOTIDE SEQUENCE [LARGE SCALE GENOMIC DNA]</scope>
</reference>
<dbReference type="AlphaFoldDB" id="A4D270"/>
<reference evidence="1" key="2">
    <citation type="submission" date="2004-06" db="EMBL/GenBank/DDBJ databases">
        <authorList>
            <person name="Scherer S.W."/>
            <person name="Cheung J."/>
            <person name="MacDonald J.R."/>
            <person name="Osborne L.R."/>
            <person name="Nakabayashi K."/>
            <person name="Herbrick J.-A."/>
            <person name="Carson A.R."/>
            <person name="Parker-Katiraee L."/>
            <person name="Skaug J."/>
            <person name="Khaja R."/>
            <person name="Zhang J."/>
            <person name="Hudek A.K."/>
            <person name="Li M."/>
            <person name="Haddad M."/>
            <person name="Duggan G.E."/>
            <person name="Fernandez B.A."/>
            <person name="Kanematsu E."/>
            <person name="Gentles S."/>
            <person name="Christopoulos C.C."/>
            <person name="Choufani S."/>
            <person name="Kwasnicka D."/>
            <person name="Zheng X.H."/>
            <person name="Nusskern D."/>
            <person name="Zhang Q."/>
            <person name="Gu Z."/>
            <person name="Lu F."/>
            <person name="Zeesman S."/>
            <person name="Teshima I."/>
            <person name="Chitayat D."/>
            <person name="Shuman C."/>
            <person name="Weksberg R."/>
            <person name="Zackai E.H."/>
            <person name="Grebe T.A."/>
            <person name="Cox S.R."/>
            <person name="Kirkpatrick S.J."/>
            <person name="Rahman N."/>
            <person name="Friedman J.M."/>
            <person name="Heng H.H.Q."/>
            <person name="Pelicci P."/>
            <person name="Lococo F."/>
            <person name="Belloni E."/>
            <person name="Shaffer L.G."/>
            <person name="Morton C.C."/>
            <person name="Pober B."/>
            <person name="Gusella J."/>
            <person name="Bruns G."/>
            <person name="Korf B.R."/>
            <person name="Quade B.J."/>
            <person name="Ligon A.H."/>
            <person name="Ferguson H."/>
            <person name="Higgins A.W."/>
            <person name="Leach N.T."/>
            <person name="Herrick S.R."/>
            <person name="Lemyre E."/>
            <person name="Farra C.G."/>
            <person name="Kim H.-G."/>
            <person name="Summers A.M."/>
            <person name="Gripp K.W."/>
            <person name="Roberts W."/>
            <person name="Szatmari P."/>
            <person name="Winsor E.J.T."/>
            <person name="Grzeschik K.-H."/>
            <person name="Teebi A."/>
            <person name="Minassian B.A."/>
            <person name="Kere J."/>
            <person name="Armengol L."/>
            <person name="Pujana M.Angel."/>
            <person name="Estivill X."/>
            <person name="Wilson M.D."/>
            <person name="Koop B.F."/>
            <person name="Tosi S."/>
            <person name="Moore G.E."/>
            <person name="Boright A.P."/>
            <person name="Zlotorynski E."/>
            <person name="Kerem B."/>
            <person name="Kroisel P.M."/>
            <person name="Petek E."/>
            <person name="Oscier D.G."/>
            <person name="Mould S.J."/>
            <person name="Doehner H."/>
            <person name="Doehner K."/>
            <person name="Rommens J.M."/>
            <person name="Vincent J.B."/>
            <person name="Venter J.C."/>
            <person name="Li P.W."/>
            <person name="Mural R.J."/>
            <person name="Adams M.D."/>
            <person name="Tsui L.-C."/>
        </authorList>
    </citation>
    <scope>NUCLEOTIDE SEQUENCE</scope>
</reference>
<gene>
    <name evidence="1" type="primary">LOC401390</name>
    <name evidence="1" type="ORF">tcag7.876</name>
</gene>
<protein>
    <submittedName>
        <fullName evidence="1">LOC401390</fullName>
    </submittedName>
</protein>
<accession>A4D270</accession>
<proteinExistence type="predicted"/>
<name>A4D270_HUMAN</name>
<sequence>MRGCPMAGGSVRVCSHHHQPPFGPFPRCAGDRGFLDVKSCCRRVQTAGFCGEQYYCVCRQWPWDPQPVLYMEQGAQSPSILWREAGPARPGEAEGVGQVAPTPSRNLSAAFYYLCAPFGSLLPPPGHFAREVIRAQPQALLGWRGDDFTTT</sequence>
<organism evidence="1">
    <name type="scientific">Homo sapiens</name>
    <name type="common">Human</name>
    <dbReference type="NCBI Taxonomy" id="9606"/>
    <lineage>
        <taxon>Eukaryota</taxon>
        <taxon>Metazoa</taxon>
        <taxon>Chordata</taxon>
        <taxon>Craniata</taxon>
        <taxon>Vertebrata</taxon>
        <taxon>Euteleostomi</taxon>
        <taxon>Mammalia</taxon>
        <taxon>Eutheria</taxon>
        <taxon>Euarchontoglires</taxon>
        <taxon>Primates</taxon>
        <taxon>Haplorrhini</taxon>
        <taxon>Catarrhini</taxon>
        <taxon>Hominidae</taxon>
        <taxon>Homo</taxon>
    </lineage>
</organism>
<dbReference type="EMBL" id="CH236956">
    <property type="protein sequence ID" value="EAL23892.1"/>
    <property type="molecule type" value="Genomic_DNA"/>
</dbReference>
<evidence type="ECO:0000313" key="1">
    <source>
        <dbReference type="EMBL" id="EAL23892.1"/>
    </source>
</evidence>